<dbReference type="GeneID" id="20283565"/>
<evidence type="ECO:0000313" key="2">
    <source>
        <dbReference type="EMBL" id="AGZ17222.1"/>
    </source>
</evidence>
<protein>
    <submittedName>
        <fullName evidence="2">Virion morphogenesis protein</fullName>
    </submittedName>
</protein>
<organism evidence="2 3">
    <name type="scientific">Pseudomonas phage MP48</name>
    <dbReference type="NCBI Taxonomy" id="1391190"/>
    <lineage>
        <taxon>Viruses</taxon>
        <taxon>Duplodnaviria</taxon>
        <taxon>Heunggongvirae</taxon>
        <taxon>Uroviricota</taxon>
        <taxon>Caudoviricetes</taxon>
        <taxon>Casadabanvirus</taxon>
        <taxon>Casadabanvirus MP48</taxon>
    </lineage>
</organism>
<dbReference type="OrthoDB" id="2657at10239"/>
<keyword evidence="3" id="KW-1185">Reference proteome</keyword>
<name>A0A075CIE3_9CAUD</name>
<feature type="domain" description="Phage head morphogenesis" evidence="1">
    <location>
        <begin position="59"/>
        <end position="189"/>
    </location>
</feature>
<gene>
    <name evidence="2" type="ORF">MP48_0028</name>
</gene>
<accession>A0A075CIE3</accession>
<reference evidence="2 3" key="1">
    <citation type="submission" date="2013-07" db="EMBL/GenBank/DDBJ databases">
        <authorList>
            <person name="Chung I.-Y."/>
            <person name="Cho Y.-H."/>
        </authorList>
    </citation>
    <scope>NUCLEOTIDE SEQUENCE [LARGE SCALE GENOMIC DNA]</scope>
</reference>
<dbReference type="EMBL" id="KF475786">
    <property type="protein sequence ID" value="AGZ17222.1"/>
    <property type="molecule type" value="Genomic_DNA"/>
</dbReference>
<dbReference type="InterPro" id="IPR006528">
    <property type="entry name" value="Phage_head_morphogenesis_dom"/>
</dbReference>
<dbReference type="Proteomes" id="UP000028560">
    <property type="component" value="Segment"/>
</dbReference>
<evidence type="ECO:0000259" key="1">
    <source>
        <dbReference type="Pfam" id="PF04233"/>
    </source>
</evidence>
<dbReference type="Pfam" id="PF04233">
    <property type="entry name" value="Phage_Mu_F"/>
    <property type="match status" value="1"/>
</dbReference>
<sequence length="428" mass="47239">MATPTEADLRAIFAMRPEAAIEYLERKGFAITWNWHDVDAATHARALTVAKAARLDVLQDIRDALVDNLERGGTLRDFQRNLRPILEAKGWWGRQIVVAPDGGAEVAQLGSPRRLETIYQTNVQSAYMAGRYAAAYEARETHPYWMYVAVMDSVTRPSHAALHGKVFRWDDPIWQHIMPPNGYNCRCRIVPLTAAAVRRRGLTVESSVGKTGQVTVETGVDKRTGEIREQTLTTLETTDRAGRKIQFRPDAGFDGSPIQSALMDQVLYNKAERTLGAPAALGEVQDVLLDPVRQRAWQAFVDRSTSPQGQTMSVGVLDPTDITYAAAQGAQLQAGVVSASDTVIRNSPVAREQLANLPQRLAQPAMVLWERGSESLVYVVQDGDSTLAVRLRGGVYGPGQMENISQVTEVTMESIDDGLALGRYRRVR</sequence>
<proteinExistence type="predicted"/>
<dbReference type="NCBIfam" id="TIGR01641">
    <property type="entry name" value="phageSPP1_gp7"/>
    <property type="match status" value="1"/>
</dbReference>
<evidence type="ECO:0000313" key="3">
    <source>
        <dbReference type="Proteomes" id="UP000028560"/>
    </source>
</evidence>
<dbReference type="KEGG" id="vg:20283565"/>
<dbReference type="RefSeq" id="YP_009055255.1">
    <property type="nucleotide sequence ID" value="NC_024782.1"/>
</dbReference>